<dbReference type="EMBL" id="CP045810">
    <property type="protein sequence ID" value="QHN38763.1"/>
    <property type="molecule type" value="Genomic_DNA"/>
</dbReference>
<protein>
    <submittedName>
        <fullName evidence="1">DUF3027 domain-containing protein</fullName>
    </submittedName>
</protein>
<organism evidence="1">
    <name type="scientific">Gordonia amarae</name>
    <dbReference type="NCBI Taxonomy" id="36821"/>
    <lineage>
        <taxon>Bacteria</taxon>
        <taxon>Bacillati</taxon>
        <taxon>Actinomycetota</taxon>
        <taxon>Actinomycetes</taxon>
        <taxon>Mycobacteriales</taxon>
        <taxon>Gordoniaceae</taxon>
        <taxon>Gordonia</taxon>
    </lineage>
</organism>
<proteinExistence type="predicted"/>
<accession>A0A857KJL5</accession>
<dbReference type="Pfam" id="PF11228">
    <property type="entry name" value="DUF3027"/>
    <property type="match status" value="1"/>
</dbReference>
<reference evidence="1" key="1">
    <citation type="journal article" date="2021" name="Nat. Microbiol.">
        <title>Cocultivation of an ultrasmall environmental parasitic bacterium with lytic ability against bacteria associated with wastewater foams.</title>
        <authorList>
            <person name="Batinovic S."/>
            <person name="Rose J.J.A."/>
            <person name="Ratcliffe J."/>
            <person name="Seviour R.J."/>
            <person name="Petrovski S."/>
        </authorList>
    </citation>
    <scope>NUCLEOTIDE SEQUENCE</scope>
    <source>
        <strain evidence="1">CON44</strain>
    </source>
</reference>
<name>A0A857KJL5_9ACTN</name>
<dbReference type="AlphaFoldDB" id="A0A857KJL5"/>
<dbReference type="RefSeq" id="WP_005189429.1">
    <property type="nucleotide sequence ID" value="NZ_CP045804.1"/>
</dbReference>
<dbReference type="InterPro" id="IPR021391">
    <property type="entry name" value="DUF3027"/>
</dbReference>
<gene>
    <name evidence="1" type="ORF">GII30_05865</name>
</gene>
<evidence type="ECO:0000313" key="1">
    <source>
        <dbReference type="EMBL" id="QHN38763.1"/>
    </source>
</evidence>
<sequence length="270" mass="28013">MTDPTGGDRLLDAVAQAREALVDDGAQPGAHRGAVAEGTWAVAHYFEADLVGYRGWQWCVVLAGAPGSDEITVSEIALLPGSDSLLAPAWVPWNERIAAGDLTPGDVLAAEPDDPRLVPGQVDTGDEFRAESEQTDPDDIAQAIGELGLGRKRLLSREGRDDAAQRWYDGEFGPTSAMALAAGHACCSCGFYIPLAGALRAGFGVCANEYSADGRVVSAEYGCGAHSDITGPHGAGSPAYEAYDDGAVEIVSTAVRQAAIGQTPVRVSAE</sequence>